<dbReference type="GO" id="GO:0009055">
    <property type="term" value="F:electron transfer activity"/>
    <property type="evidence" value="ECO:0007669"/>
    <property type="project" value="InterPro"/>
</dbReference>
<dbReference type="Gene3D" id="1.10.760.10">
    <property type="entry name" value="Cytochrome c-like domain"/>
    <property type="match status" value="2"/>
</dbReference>
<keyword evidence="4" id="KW-0249">Electron transport</keyword>
<dbReference type="InterPro" id="IPR009056">
    <property type="entry name" value="Cyt_c-like_dom"/>
</dbReference>
<proteinExistence type="predicted"/>
<evidence type="ECO:0000256" key="1">
    <source>
        <dbReference type="ARBA" id="ARBA00022448"/>
    </source>
</evidence>
<keyword evidence="1" id="KW-0813">Transport</keyword>
<dbReference type="AlphaFoldDB" id="G2D8Z6"/>
<keyword evidence="2 6" id="KW-0349">Heme</keyword>
<dbReference type="InterPro" id="IPR050597">
    <property type="entry name" value="Cytochrome_c_Oxidase_Subunit"/>
</dbReference>
<dbReference type="GO" id="GO:0020037">
    <property type="term" value="F:heme binding"/>
    <property type="evidence" value="ECO:0007669"/>
    <property type="project" value="InterPro"/>
</dbReference>
<dbReference type="InterPro" id="IPR036909">
    <property type="entry name" value="Cyt_c-like_dom_sf"/>
</dbReference>
<reference evidence="8" key="1">
    <citation type="journal article" date="2011" name="ISME J.">
        <title>The endosymbionts of the deep-sea tubeworms Riftia pachyptila and Tevnia jerichonana share an identical physiology as revealed by proteogenomic analyses.</title>
        <authorList>
            <person name="Gardebrecht A."/>
            <person name="Markert S."/>
            <person name="Felbeck H."/>
            <person name="Thuermer A."/>
            <person name="Albrecht D."/>
            <person name="Wollherr A."/>
            <person name="Kabisch J."/>
            <person name="Lehmann R."/>
            <person name="Daniel R."/>
            <person name="Liesegang H."/>
            <person name="Hecker M."/>
            <person name="Sievert S.M."/>
            <person name="Schweder T."/>
        </authorList>
    </citation>
    <scope>NUCLEOTIDE SEQUENCE [LARGE SCALE GENOMIC DNA]</scope>
</reference>
<feature type="domain" description="Cytochrome c" evidence="7">
    <location>
        <begin position="80"/>
        <end position="159"/>
    </location>
</feature>
<evidence type="ECO:0000256" key="3">
    <source>
        <dbReference type="ARBA" id="ARBA00022723"/>
    </source>
</evidence>
<evidence type="ECO:0000256" key="4">
    <source>
        <dbReference type="ARBA" id="ARBA00022982"/>
    </source>
</evidence>
<keyword evidence="5 6" id="KW-0408">Iron</keyword>
<dbReference type="PANTHER" id="PTHR33751:SF9">
    <property type="entry name" value="CYTOCHROME C4"/>
    <property type="match status" value="1"/>
</dbReference>
<dbReference type="SUPFAM" id="SSF46626">
    <property type="entry name" value="Cytochrome c"/>
    <property type="match status" value="2"/>
</dbReference>
<dbReference type="EMBL" id="AFOC01000001">
    <property type="protein sequence ID" value="EGV52863.1"/>
    <property type="molecule type" value="Genomic_DNA"/>
</dbReference>
<name>G2D8Z6_9GAMM</name>
<evidence type="ECO:0000256" key="5">
    <source>
        <dbReference type="ARBA" id="ARBA00023004"/>
    </source>
</evidence>
<dbReference type="PROSITE" id="PS51007">
    <property type="entry name" value="CYTC"/>
    <property type="match status" value="1"/>
</dbReference>
<dbReference type="GO" id="GO:0046872">
    <property type="term" value="F:metal ion binding"/>
    <property type="evidence" value="ECO:0007669"/>
    <property type="project" value="UniProtKB-KW"/>
</dbReference>
<evidence type="ECO:0000313" key="8">
    <source>
        <dbReference type="EMBL" id="EGV52863.1"/>
    </source>
</evidence>
<organism evidence="8 9">
    <name type="scientific">endosymbiont of Riftia pachyptila</name>
    <name type="common">vent Ph05</name>
    <dbReference type="NCBI Taxonomy" id="1048808"/>
    <lineage>
        <taxon>Bacteria</taxon>
        <taxon>Pseudomonadati</taxon>
        <taxon>Pseudomonadota</taxon>
        <taxon>Gammaproteobacteria</taxon>
        <taxon>sulfur-oxidizing symbionts</taxon>
    </lineage>
</organism>
<dbReference type="Proteomes" id="UP000004491">
    <property type="component" value="Unassembled WGS sequence"/>
</dbReference>
<sequence>MTGLSQEECGKIRRCRDSKLIPKNSGYWNTSTVLHFNRFLKKASLVLLCSLLQACLPLRQSQLPAQQTPSPPLPSGATRITAPAASSMLAQGCFGCHGPQGASSGPATPNIAGLPADYFIKVMRAYQQGERIATVMGRIARGYSSQEIARMAGYFAALPRRSTRLQGVDWVAARFGQRLHSRYCGECHDAQDKGAPRLQGQHSAYLRWTLHDYVLGANRTGNGMQRQLTRLIRAEGKAGLEALLAYYSADLSIPEASLSR</sequence>
<gene>
    <name evidence="8" type="primary">fccA2</name>
    <name evidence="8" type="ORF">Rifp1Sym_aa00210</name>
</gene>
<accession>G2D8Z6</accession>
<evidence type="ECO:0000313" key="9">
    <source>
        <dbReference type="Proteomes" id="UP000004491"/>
    </source>
</evidence>
<dbReference type="PANTHER" id="PTHR33751">
    <property type="entry name" value="CBB3-TYPE CYTOCHROME C OXIDASE SUBUNIT FIXP"/>
    <property type="match status" value="1"/>
</dbReference>
<keyword evidence="9" id="KW-1185">Reference proteome</keyword>
<keyword evidence="3 6" id="KW-0479">Metal-binding</keyword>
<comment type="caution">
    <text evidence="8">The sequence shown here is derived from an EMBL/GenBank/DDBJ whole genome shotgun (WGS) entry which is preliminary data.</text>
</comment>
<evidence type="ECO:0000256" key="6">
    <source>
        <dbReference type="PROSITE-ProRule" id="PRU00433"/>
    </source>
</evidence>
<evidence type="ECO:0000256" key="2">
    <source>
        <dbReference type="ARBA" id="ARBA00022617"/>
    </source>
</evidence>
<evidence type="ECO:0000259" key="7">
    <source>
        <dbReference type="PROSITE" id="PS51007"/>
    </source>
</evidence>
<protein>
    <submittedName>
        <fullName evidence="8">Cytochrome subunit of sulfide dehydrogenase</fullName>
    </submittedName>
</protein>